<reference evidence="8" key="1">
    <citation type="submission" date="2020-10" db="EMBL/GenBank/DDBJ databases">
        <authorList>
            <person name="Gilroy R."/>
        </authorList>
    </citation>
    <scope>NUCLEOTIDE SEQUENCE</scope>
    <source>
        <strain evidence="8">11159</strain>
    </source>
</reference>
<evidence type="ECO:0000256" key="3">
    <source>
        <dbReference type="ARBA" id="ARBA00023235"/>
    </source>
</evidence>
<evidence type="ECO:0000259" key="7">
    <source>
        <dbReference type="SMART" id="SM00363"/>
    </source>
</evidence>
<reference evidence="8" key="2">
    <citation type="journal article" date="2021" name="PeerJ">
        <title>Extensive microbial diversity within the chicken gut microbiome revealed by metagenomics and culture.</title>
        <authorList>
            <person name="Gilroy R."/>
            <person name="Ravi A."/>
            <person name="Getino M."/>
            <person name="Pursley I."/>
            <person name="Horton D.L."/>
            <person name="Alikhan N.F."/>
            <person name="Baker D."/>
            <person name="Gharbi K."/>
            <person name="Hall N."/>
            <person name="Watson M."/>
            <person name="Adriaenssens E.M."/>
            <person name="Foster-Nyarko E."/>
            <person name="Jarju S."/>
            <person name="Secka A."/>
            <person name="Antonio M."/>
            <person name="Oren A."/>
            <person name="Chaudhuri R.R."/>
            <person name="La Ragione R."/>
            <person name="Hildebrand F."/>
            <person name="Pallen M.J."/>
        </authorList>
    </citation>
    <scope>NUCLEOTIDE SEQUENCE</scope>
    <source>
        <strain evidence="8">11159</strain>
    </source>
</reference>
<dbReference type="Gene3D" id="3.10.290.10">
    <property type="entry name" value="RNA-binding S4 domain"/>
    <property type="match status" value="1"/>
</dbReference>
<keyword evidence="3 6" id="KW-0413">Isomerase</keyword>
<dbReference type="PANTHER" id="PTHR21600">
    <property type="entry name" value="MITOCHONDRIAL RNA PSEUDOURIDINE SYNTHASE"/>
    <property type="match status" value="1"/>
</dbReference>
<dbReference type="AlphaFoldDB" id="A0A9D9DJH0"/>
<dbReference type="EMBL" id="JADIMY010000039">
    <property type="protein sequence ID" value="MBO8427285.1"/>
    <property type="molecule type" value="Genomic_DNA"/>
</dbReference>
<dbReference type="InterPro" id="IPR020103">
    <property type="entry name" value="PsdUridine_synth_cat_dom_sf"/>
</dbReference>
<accession>A0A9D9DJH0</accession>
<protein>
    <recommendedName>
        <fullName evidence="6">Pseudouridine synthase</fullName>
        <ecNumber evidence="6">5.4.99.-</ecNumber>
    </recommendedName>
</protein>
<organism evidence="8 9">
    <name type="scientific">Candidatus Onthovivens merdipullorum</name>
    <dbReference type="NCBI Taxonomy" id="2840889"/>
    <lineage>
        <taxon>Bacteria</taxon>
        <taxon>Bacillati</taxon>
        <taxon>Bacillota</taxon>
        <taxon>Bacilli</taxon>
        <taxon>Bacillales</taxon>
        <taxon>Candidatus Onthovivens</taxon>
    </lineage>
</organism>
<dbReference type="GO" id="GO:0120159">
    <property type="term" value="F:rRNA pseudouridine synthase activity"/>
    <property type="evidence" value="ECO:0007669"/>
    <property type="project" value="UniProtKB-ARBA"/>
</dbReference>
<comment type="similarity">
    <text evidence="2 6">Belongs to the pseudouridine synthase RluA family.</text>
</comment>
<gene>
    <name evidence="8" type="ORF">IAC58_01835</name>
</gene>
<evidence type="ECO:0000313" key="8">
    <source>
        <dbReference type="EMBL" id="MBO8427285.1"/>
    </source>
</evidence>
<name>A0A9D9DJH0_9BACL</name>
<dbReference type="SMART" id="SM00363">
    <property type="entry name" value="S4"/>
    <property type="match status" value="1"/>
</dbReference>
<dbReference type="InterPro" id="IPR006224">
    <property type="entry name" value="PsdUridine_synth_RluA-like_CS"/>
</dbReference>
<evidence type="ECO:0000256" key="1">
    <source>
        <dbReference type="ARBA" id="ARBA00000073"/>
    </source>
</evidence>
<dbReference type="Gene3D" id="3.30.2350.10">
    <property type="entry name" value="Pseudouridine synthase"/>
    <property type="match status" value="1"/>
</dbReference>
<evidence type="ECO:0000256" key="5">
    <source>
        <dbReference type="PROSITE-ProRule" id="PRU00182"/>
    </source>
</evidence>
<dbReference type="PANTHER" id="PTHR21600:SF44">
    <property type="entry name" value="RIBOSOMAL LARGE SUBUNIT PSEUDOURIDINE SYNTHASE D"/>
    <property type="match status" value="1"/>
</dbReference>
<sequence>MTSSEFIVKENINTLRLDKALSLLDSKYSRVYFSNLIKNGDVLVNGQKVSPSYKVKTGDKITINYVKKDKDKDLEPYDFKLDVVYEDDNVLVINKPKGLVVHPGNGHFNDTLVNALIYANIKLSSINGVERVGIVHRIDKDTSGLLLICKDDFTHKEIAKQLESHSMHREYIALVDGVIEVNNGKIIGKIGRDKANRLKMAIDNINGKEAITHFEVIERYKKYTLIRCQLETGRTHQIRVHLSSIHHPLVGDVLYGGSSEVYNNGQLLHAYKLTFYHPVLKKEISLECDLPQYFKDVLTRLAK</sequence>
<evidence type="ECO:0000256" key="6">
    <source>
        <dbReference type="RuleBase" id="RU362028"/>
    </source>
</evidence>
<dbReference type="InterPro" id="IPR006225">
    <property type="entry name" value="PsdUridine_synth_RluC/D"/>
</dbReference>
<comment type="catalytic activity">
    <reaction evidence="1 6">
        <text>a uridine in RNA = a pseudouridine in RNA</text>
        <dbReference type="Rhea" id="RHEA:48348"/>
        <dbReference type="Rhea" id="RHEA-COMP:12068"/>
        <dbReference type="Rhea" id="RHEA-COMP:12069"/>
        <dbReference type="ChEBI" id="CHEBI:65314"/>
        <dbReference type="ChEBI" id="CHEBI:65315"/>
    </reaction>
</comment>
<dbReference type="NCBIfam" id="TIGR00005">
    <property type="entry name" value="rluA_subfam"/>
    <property type="match status" value="1"/>
</dbReference>
<dbReference type="PROSITE" id="PS01129">
    <property type="entry name" value="PSI_RLU"/>
    <property type="match status" value="1"/>
</dbReference>
<evidence type="ECO:0000256" key="4">
    <source>
        <dbReference type="PIRSR" id="PIRSR606225-1"/>
    </source>
</evidence>
<dbReference type="InterPro" id="IPR002942">
    <property type="entry name" value="S4_RNA-bd"/>
</dbReference>
<feature type="domain" description="RNA-binding S4" evidence="7">
    <location>
        <begin position="15"/>
        <end position="72"/>
    </location>
</feature>
<dbReference type="CDD" id="cd02869">
    <property type="entry name" value="PseudoU_synth_RluA_like"/>
    <property type="match status" value="1"/>
</dbReference>
<dbReference type="Pfam" id="PF00849">
    <property type="entry name" value="PseudoU_synth_2"/>
    <property type="match status" value="1"/>
</dbReference>
<dbReference type="GO" id="GO:0000455">
    <property type="term" value="P:enzyme-directed rRNA pseudouridine synthesis"/>
    <property type="evidence" value="ECO:0007669"/>
    <property type="project" value="UniProtKB-ARBA"/>
</dbReference>
<dbReference type="PROSITE" id="PS50889">
    <property type="entry name" value="S4"/>
    <property type="match status" value="1"/>
</dbReference>
<dbReference type="InterPro" id="IPR036986">
    <property type="entry name" value="S4_RNA-bd_sf"/>
</dbReference>
<dbReference type="Proteomes" id="UP000823613">
    <property type="component" value="Unassembled WGS sequence"/>
</dbReference>
<dbReference type="CDD" id="cd00165">
    <property type="entry name" value="S4"/>
    <property type="match status" value="1"/>
</dbReference>
<proteinExistence type="inferred from homology"/>
<dbReference type="SUPFAM" id="SSF55120">
    <property type="entry name" value="Pseudouridine synthase"/>
    <property type="match status" value="1"/>
</dbReference>
<dbReference type="InterPro" id="IPR050188">
    <property type="entry name" value="RluA_PseudoU_synthase"/>
</dbReference>
<comment type="function">
    <text evidence="6">Responsible for synthesis of pseudouridine from uracil.</text>
</comment>
<feature type="active site" evidence="4">
    <location>
        <position position="139"/>
    </location>
</feature>
<dbReference type="GO" id="GO:0003723">
    <property type="term" value="F:RNA binding"/>
    <property type="evidence" value="ECO:0007669"/>
    <property type="project" value="UniProtKB-KW"/>
</dbReference>
<dbReference type="InterPro" id="IPR006145">
    <property type="entry name" value="PsdUridine_synth_RsuA/RluA"/>
</dbReference>
<comment type="caution">
    <text evidence="8">The sequence shown here is derived from an EMBL/GenBank/DDBJ whole genome shotgun (WGS) entry which is preliminary data.</text>
</comment>
<evidence type="ECO:0000256" key="2">
    <source>
        <dbReference type="ARBA" id="ARBA00010876"/>
    </source>
</evidence>
<keyword evidence="5" id="KW-0694">RNA-binding</keyword>
<dbReference type="EC" id="5.4.99.-" evidence="6"/>
<evidence type="ECO:0000313" key="9">
    <source>
        <dbReference type="Proteomes" id="UP000823613"/>
    </source>
</evidence>
<dbReference type="Pfam" id="PF01479">
    <property type="entry name" value="S4"/>
    <property type="match status" value="1"/>
</dbReference>
<dbReference type="SUPFAM" id="SSF55174">
    <property type="entry name" value="Alpha-L RNA-binding motif"/>
    <property type="match status" value="1"/>
</dbReference>